<evidence type="ECO:0000256" key="10">
    <source>
        <dbReference type="PROSITE-ProRule" id="PRU00076"/>
    </source>
</evidence>
<dbReference type="VEuPathDB" id="VectorBase:PPAPM1_007916"/>
<organism evidence="12 13">
    <name type="scientific">Phlebotomus papatasi</name>
    <name type="common">Sandfly</name>
    <dbReference type="NCBI Taxonomy" id="29031"/>
    <lineage>
        <taxon>Eukaryota</taxon>
        <taxon>Metazoa</taxon>
        <taxon>Ecdysozoa</taxon>
        <taxon>Arthropoda</taxon>
        <taxon>Hexapoda</taxon>
        <taxon>Insecta</taxon>
        <taxon>Pterygota</taxon>
        <taxon>Neoptera</taxon>
        <taxon>Endopterygota</taxon>
        <taxon>Diptera</taxon>
        <taxon>Nematocera</taxon>
        <taxon>Psychodoidea</taxon>
        <taxon>Psychodidae</taxon>
        <taxon>Phlebotomus</taxon>
        <taxon>Phlebotomus</taxon>
    </lineage>
</organism>
<evidence type="ECO:0000256" key="8">
    <source>
        <dbReference type="ARBA" id="ARBA00023157"/>
    </source>
</evidence>
<evidence type="ECO:0000256" key="4">
    <source>
        <dbReference type="ARBA" id="ARBA00022536"/>
    </source>
</evidence>
<evidence type="ECO:0000256" key="9">
    <source>
        <dbReference type="ARBA" id="ARBA00023180"/>
    </source>
</evidence>
<dbReference type="Gene3D" id="2.10.25.10">
    <property type="entry name" value="Laminin"/>
    <property type="match status" value="22"/>
</dbReference>
<dbReference type="InterPro" id="IPR006150">
    <property type="entry name" value="Cys_repeat_1"/>
</dbReference>
<comment type="caution">
    <text evidence="10">Lacks conserved residue(s) required for the propagation of feature annotation.</text>
</comment>
<keyword evidence="3" id="KW-0272">Extracellular matrix</keyword>
<dbReference type="InterPro" id="IPR003645">
    <property type="entry name" value="Fol_N"/>
</dbReference>
<evidence type="ECO:0000313" key="12">
    <source>
        <dbReference type="EnsemblMetazoa" id="PPAI000759-PA"/>
    </source>
</evidence>
<dbReference type="FunFam" id="2.10.25.10:FF:000686">
    <property type="entry name" value="Dumpy, isoform Z"/>
    <property type="match status" value="1"/>
</dbReference>
<feature type="domain" description="EGF-like" evidence="11">
    <location>
        <begin position="2896"/>
        <end position="2935"/>
    </location>
</feature>
<feature type="domain" description="EGF-like" evidence="11">
    <location>
        <begin position="188"/>
        <end position="224"/>
    </location>
</feature>
<keyword evidence="4 10" id="KW-0245">EGF-like domain</keyword>
<feature type="domain" description="EGF-like" evidence="11">
    <location>
        <begin position="1888"/>
        <end position="1928"/>
    </location>
</feature>
<feature type="domain" description="EGF-like" evidence="11">
    <location>
        <begin position="1243"/>
        <end position="1282"/>
    </location>
</feature>
<dbReference type="Pfam" id="PF07645">
    <property type="entry name" value="EGF_CA"/>
    <property type="match status" value="16"/>
</dbReference>
<evidence type="ECO:0000256" key="3">
    <source>
        <dbReference type="ARBA" id="ARBA00022530"/>
    </source>
</evidence>
<keyword evidence="7" id="KW-0106">Calcium</keyword>
<dbReference type="InterPro" id="IPR024731">
    <property type="entry name" value="NELL2-like_EGF"/>
</dbReference>
<dbReference type="CDD" id="cd00054">
    <property type="entry name" value="EGF_CA"/>
    <property type="match status" value="15"/>
</dbReference>
<dbReference type="InterPro" id="IPR001881">
    <property type="entry name" value="EGF-like_Ca-bd_dom"/>
</dbReference>
<protein>
    <recommendedName>
        <fullName evidence="11">EGF-like domain-containing protein</fullName>
    </recommendedName>
</protein>
<dbReference type="InterPro" id="IPR000742">
    <property type="entry name" value="EGF"/>
</dbReference>
<dbReference type="PROSITE" id="PS01186">
    <property type="entry name" value="EGF_2"/>
    <property type="match status" value="14"/>
</dbReference>
<dbReference type="InterPro" id="IPR018097">
    <property type="entry name" value="EGF_Ca-bd_CS"/>
</dbReference>
<evidence type="ECO:0000256" key="6">
    <source>
        <dbReference type="ARBA" id="ARBA00022737"/>
    </source>
</evidence>
<dbReference type="SUPFAM" id="SSF57184">
    <property type="entry name" value="Growth factor receptor domain"/>
    <property type="match status" value="5"/>
</dbReference>
<dbReference type="FunFam" id="2.10.25.10:FF:000210">
    <property type="entry name" value="Hemicentin 1"/>
    <property type="match status" value="1"/>
</dbReference>
<feature type="domain" description="EGF-like" evidence="11">
    <location>
        <begin position="21"/>
        <end position="64"/>
    </location>
</feature>
<dbReference type="FunFam" id="2.10.25.10:FF:000526">
    <property type="entry name" value="Dumpy, isoform J"/>
    <property type="match status" value="1"/>
</dbReference>
<keyword evidence="2" id="KW-0964">Secreted</keyword>
<dbReference type="InterPro" id="IPR000152">
    <property type="entry name" value="EGF-type_Asp/Asn_hydroxyl_site"/>
</dbReference>
<dbReference type="SUPFAM" id="SSF57196">
    <property type="entry name" value="EGF/Laminin"/>
    <property type="match status" value="8"/>
</dbReference>
<dbReference type="SMART" id="SM00286">
    <property type="entry name" value="PTI"/>
    <property type="match status" value="15"/>
</dbReference>
<keyword evidence="8" id="KW-1015">Disulfide bond</keyword>
<dbReference type="EMBL" id="AJVK01002269">
    <property type="status" value="NOT_ANNOTATED_CDS"/>
    <property type="molecule type" value="Genomic_DNA"/>
</dbReference>
<feature type="domain" description="EGF-like" evidence="11">
    <location>
        <begin position="833"/>
        <end position="875"/>
    </location>
</feature>
<proteinExistence type="predicted"/>
<name>A0A1B0D087_PHLPP</name>
<dbReference type="PROSITE" id="PS01187">
    <property type="entry name" value="EGF_CA"/>
    <property type="match status" value="9"/>
</dbReference>
<feature type="domain" description="EGF-like" evidence="11">
    <location>
        <begin position="1610"/>
        <end position="1646"/>
    </location>
</feature>
<dbReference type="PROSITE" id="PS00010">
    <property type="entry name" value="ASX_HYDROXYL"/>
    <property type="match status" value="17"/>
</dbReference>
<dbReference type="PANTHER" id="PTHR22963:SF39">
    <property type="entry name" value="DUMPY"/>
    <property type="match status" value="1"/>
</dbReference>
<dbReference type="InterPro" id="IPR009030">
    <property type="entry name" value="Growth_fac_rcpt_cys_sf"/>
</dbReference>
<dbReference type="PANTHER" id="PTHR22963">
    <property type="entry name" value="ENDOGLIN-RELATED"/>
    <property type="match status" value="1"/>
</dbReference>
<dbReference type="FunFam" id="2.10.25.10:FF:000014">
    <property type="entry name" value="Latent-transforming growth factor beta-binding protein 3"/>
    <property type="match status" value="1"/>
</dbReference>
<feature type="domain" description="EGF-like" evidence="11">
    <location>
        <begin position="148"/>
        <end position="187"/>
    </location>
</feature>
<feature type="domain" description="EGF-like" evidence="11">
    <location>
        <begin position="2245"/>
        <end position="2285"/>
    </location>
</feature>
<dbReference type="SMART" id="SM00274">
    <property type="entry name" value="FOLN"/>
    <property type="match status" value="16"/>
</dbReference>
<accession>A0A1B0D087</accession>
<keyword evidence="5" id="KW-0732">Signal</keyword>
<evidence type="ECO:0000256" key="1">
    <source>
        <dbReference type="ARBA" id="ARBA00004498"/>
    </source>
</evidence>
<feature type="domain" description="EGF-like" evidence="11">
    <location>
        <begin position="954"/>
        <end position="987"/>
    </location>
</feature>
<evidence type="ECO:0000256" key="5">
    <source>
        <dbReference type="ARBA" id="ARBA00022729"/>
    </source>
</evidence>
<feature type="domain" description="EGF-like" evidence="11">
    <location>
        <begin position="393"/>
        <end position="431"/>
    </location>
</feature>
<feature type="domain" description="EGF-like" evidence="11">
    <location>
        <begin position="65"/>
        <end position="105"/>
    </location>
</feature>
<feature type="domain" description="EGF-like" evidence="11">
    <location>
        <begin position="310"/>
        <end position="353"/>
    </location>
</feature>
<dbReference type="VEuPathDB" id="VectorBase:PPAPM1_001805"/>
<dbReference type="SMART" id="SM00179">
    <property type="entry name" value="EGF_CA"/>
    <property type="match status" value="19"/>
</dbReference>
<dbReference type="PROSITE" id="PS50026">
    <property type="entry name" value="EGF_3"/>
    <property type="match status" value="22"/>
</dbReference>
<dbReference type="EMBL" id="AJVK01002270">
    <property type="status" value="NOT_ANNOTATED_CDS"/>
    <property type="molecule type" value="Genomic_DNA"/>
</dbReference>
<dbReference type="Gene3D" id="2.90.20.10">
    <property type="entry name" value="Plasmodium vivax P25 domain"/>
    <property type="match status" value="1"/>
</dbReference>
<dbReference type="GO" id="GO:0005509">
    <property type="term" value="F:calcium ion binding"/>
    <property type="evidence" value="ECO:0007669"/>
    <property type="project" value="InterPro"/>
</dbReference>
<dbReference type="FunFam" id="2.10.25.10:FF:000038">
    <property type="entry name" value="Fibrillin 2"/>
    <property type="match status" value="10"/>
</dbReference>
<feature type="domain" description="EGF-like" evidence="11">
    <location>
        <begin position="1203"/>
        <end position="1240"/>
    </location>
</feature>
<dbReference type="Proteomes" id="UP000092462">
    <property type="component" value="Unassembled WGS sequence"/>
</dbReference>
<keyword evidence="6" id="KW-0677">Repeat</keyword>
<feature type="domain" description="EGF-like" evidence="11">
    <location>
        <begin position="477"/>
        <end position="521"/>
    </location>
</feature>
<feature type="domain" description="EGF-like" evidence="11">
    <location>
        <begin position="270"/>
        <end position="309"/>
    </location>
</feature>
<dbReference type="PROSITE" id="PS00022">
    <property type="entry name" value="EGF_1"/>
    <property type="match status" value="1"/>
</dbReference>
<dbReference type="SMART" id="SM00289">
    <property type="entry name" value="WR1"/>
    <property type="match status" value="11"/>
</dbReference>
<sequence>MYSSSRYLFYLICNHEQFSVDIDECEDPAIAARCVENAECCNLPAHFVCKCKPGFEGDAEELCLDINECERPGSCGINTHCINQPGNYTCLCQDGFEGNPYDGCVDVNECLIPDVCGPGAICTNLEGSFRCDCPPGFDGDARQGGCADADECSRSPCGRNALCTNVVGSFRCQCPEGYIGDPMVDCQDIDECSNNPCAEGAQCTNIPGGFKCDCPPGYSDAGTNGECVDINECGRANPCGINAKCINLPGSHKCLCPSGFSGQGDIFCDNVNECRDNPCGANAICTDTIGSFVCSCKPEYTGDPFRGCVDVDECTALDRPCGDHAICENANPGYNCLCPQGYRAKPDAKIACEQFDVNILCASNFDCTNNAECIEGQCFCQDGFEPQGSVCVDVDECRTNENICGVYAQCINTPGSYKCLCQAGYVGAPPRIACKAPCEDVKCGPHAYCKPDGVEAYCVCDEGWTYNPRDIAAGCVDIDECDTVHGPTGKCGIEAICKNTPGGFSCQCPPGFSGDPHRQCLDVDECSRPGSCGVGALCRNHPGTYECSCPEGSLADPDPRVRCIAIVTCKVDNDCPGNAICDEHKRCLCPEPNIGNDCRHPCEAVVCGPNANCMIVNQVAQCLCAEGYTGAGNQLGGCSDIDECAGNPCPSGAVCTNTPGGYSCQCPGGSSGDPYRDGCTKNNLIAITCSDSQPCPSGELCVLDSYSGHSVCICRQGYARDESGKCHDVNECTEHRGRACGLNALCKNLPGSYECQCPPGFNGNPYLLCEECNSLDCQCQAPYKLVGGNCILAGCQEGGRCPPGAECISIAGGVSYCACPKGYRTQSDGSCVDVDECNEGKQACGYGAECRNLVGSYECYCPQGYGGDAYHGLCAPAQRRCASDKECGVNEKCVQPGECICPPPFFMDAFDGNKCKNPCERFPCGINAKCTPTDPPQCMCEVGHKGDPLQGCVDEDECAHAPCSYGAHCINEKGGYKCVCPKGFRGDPYKGECILEPGSVKSECHNNEDCAVNLACVGGTCISPCSSFRCGPNAFCEPEKHVAWCRCRVGFVEGPDGNCVSQCNDYLCGQGAVCIVTNTGPTCKCPPGQYGNPFPGGVCVTDQCSAKQPCQNPQVCVNGRCKHRCDSVICGVGATCDAASGKCVCEPSFVGNPELLCMPPFQTPVCDPGCGLNAHCEYGFITNQCVCNPGTTGNPYEGCGPQKKTKCSPNSCGRGAECREGGQAIECICPGGYIGNPYVECFDVDECSSHACGKGAVCINTPGSYDCRCKPGFAGNPYSLCTRTHNEFCDDPGRCQCGPQLQCPPGFACEGGRCRDLCDRVACGPRAACDSGKCICPPGYTGNPKDKINGCTNGFICTIDRHCVHPCSTVACGTHEVCQLDEAGHPVCHCTAGFLWNPVSSRCEQPSIPDCGSDRDCHQVAACRPDVLGVLKCISVCAEFTCPANSVCVATNHIGSCQCLPGFSGNPNDRNGCQPELRSQCSTSAECAESEACVRHEGVMRCRPACEERQCGPHAVCISNNHNAQCQCPPGPYAGDPYDLTNGCRVVPCVYNIDCPPTQMCNRLTHKCHDVCEEDSCGTDAVCIAEDHRAVCQCPRGFRPNPIPSVECVPVDGCLPNPCHPSAICSITSLGHTCKCPPNHIGDPFTTGCRPEGACPAGDRDCPPHAACVGGRCIDPCESACGPNALCTVVNRKAQCDCPQRFEAALTGARDGCFRQVRICKTDLDCGGEVCQQGQCKVACRNANDCSIGENAIYPAGRLFPVPSARDAIIASVLRCATPITTAYREKSAIMTEYARLDVVQMEIVLPARFASAGSVDAELDSLEHLSDVQILMNAQRDRVILPEDAKILPDLIDVSALPGLGSCSVVNHEPVCACSQGYSLQGGRCEDIDECATNPCQPTAICTNTPGAFVCSCAEGLVGDPIHTGCRSPGECYTDTDCPSTALCENSKCRNPCDNPGACGRNAECVPVAHSAVCRCPGNTRGNPTHECIRIECSDNDDCQLSQTCVDSKCVNPCSLANVCGQNAECVPDNHQGVCSCHPGMTGNPLLGCVPVQYCSIDQQCPAGTVCNAGVCCSLCSSTRDCYGDQLCIQGVCQPTCRSNSSCPDFQYCLNSICTQDFACRSDDDCDIDENCVTDSSGRSQCQNACSGRVLCGRNAECTARQHEAVCSCKPGFFGDARGGCRKIQCQQDSDCSTDKTCDNHMCKIACLMGEPCGANALCSAENHKQVCHCQPGFTGDPKVRCDVIDYCRDGPCGPGARCRNSRGSFRCTCPPGSVGDPYHDGCRAAVECERNEDCPTFAECQKQNGVPKCKDVCENTLCGPNSECQPQGHVAHCQCRSGYQGDPNDIAIGCRPLPVPCHSTADCPSNTYCYADVCKPVCVLNTECALDEVCFNGQCLNPCEQDQACGMNADCVINNHLKQCACPAGFTGSPDNECVRIPVACVSSRDCLEGHTCRDTMCLPSCGADYDCALNEKCINRNCMLTCRVDNDCFLGHICLHNKCVFGCHSDEDCSASETCRNNLCSNPCHDNPCGPNAVCTVSNHRASCSCIQGMVPSPTAKVGCIRAPALPCAENRECPGGFACFEEMCRPVCASDDCPPGHSCYGNVCQISCRNDQNCLADERCIRGTCRTVCNSDGSCGKGLICENRVCQVGCRNDLTCPSDQACINRQCADPCSVSGQCGNCAECSVVNHGVQCSCRAGYQGNPLQGCVLPPQRCNSYCQCDEHGILCAETCNDDSQCSCGQKCSLGKCRMACNPGTCPAGQLCDGGACVAGCRTHLDCANDQACVSGQCQDPCTRDGSCGRNALCRVSDHRVLCLCPDGFHGEPSRECTKFECSSDADCETDKECRAGSCRNPCLEQGACGINAQCRVVNQRAQCSCPPGFVGNPEIECQQLSPGTCLRNPCGANAVCHELYGGYECSCVEGCSGDPRKGCQCEGEIVNVCSHQTCGLNAACRVRNAHTAECYCPPEFPTGDPYAQCLPEKSYVDCRSTGCPTGKCVLHNLQYVCLI</sequence>
<evidence type="ECO:0000256" key="7">
    <source>
        <dbReference type="ARBA" id="ARBA00022837"/>
    </source>
</evidence>
<dbReference type="EnsemblMetazoa" id="PPAI000759-RA">
    <property type="protein sequence ID" value="PPAI000759-PA"/>
    <property type="gene ID" value="PPAI000759"/>
</dbReference>
<feature type="domain" description="EGF-like" evidence="11">
    <location>
        <begin position="728"/>
        <end position="770"/>
    </location>
</feature>
<comment type="subcellular location">
    <subcellularLocation>
        <location evidence="1">Secreted</location>
        <location evidence="1">Extracellular space</location>
        <location evidence="1">Extracellular matrix</location>
    </subcellularLocation>
</comment>
<reference evidence="12" key="1">
    <citation type="submission" date="2022-08" db="UniProtKB">
        <authorList>
            <consortium name="EnsemblMetazoa"/>
        </authorList>
    </citation>
    <scope>IDENTIFICATION</scope>
    <source>
        <strain evidence="12">Israel</strain>
    </source>
</reference>
<feature type="domain" description="EGF-like" evidence="11">
    <location>
        <begin position="2854"/>
        <end position="2893"/>
    </location>
</feature>
<dbReference type="SMART" id="SM00181">
    <property type="entry name" value="EGF"/>
    <property type="match status" value="50"/>
</dbReference>
<keyword evidence="13" id="KW-1185">Reference proteome</keyword>
<keyword evidence="9" id="KW-0325">Glycoprotein</keyword>
<dbReference type="InterPro" id="IPR049883">
    <property type="entry name" value="NOTCH1_EGF-like"/>
</dbReference>
<dbReference type="FunFam" id="2.10.25.10:FF:000265">
    <property type="entry name" value="Dumpy, isoform P"/>
    <property type="match status" value="1"/>
</dbReference>
<feature type="domain" description="EGF-like" evidence="11">
    <location>
        <begin position="640"/>
        <end position="680"/>
    </location>
</feature>
<evidence type="ECO:0000313" key="13">
    <source>
        <dbReference type="Proteomes" id="UP000092462"/>
    </source>
</evidence>
<evidence type="ECO:0000256" key="2">
    <source>
        <dbReference type="ARBA" id="ARBA00022525"/>
    </source>
</evidence>
<dbReference type="VEuPathDB" id="VectorBase:PPAI000759"/>
<feature type="domain" description="EGF-like" evidence="11">
    <location>
        <begin position="106"/>
        <end position="143"/>
    </location>
</feature>
<feature type="domain" description="EGF-like" evidence="11">
    <location>
        <begin position="522"/>
        <end position="564"/>
    </location>
</feature>
<evidence type="ECO:0000259" key="11">
    <source>
        <dbReference type="PROSITE" id="PS50026"/>
    </source>
</evidence>
<feature type="domain" description="EGF-like" evidence="11">
    <location>
        <begin position="229"/>
        <end position="269"/>
    </location>
</feature>
<dbReference type="Pfam" id="PF12947">
    <property type="entry name" value="EGF_3"/>
    <property type="match status" value="2"/>
</dbReference>